<feature type="transmembrane region" description="Helical" evidence="2">
    <location>
        <begin position="35"/>
        <end position="58"/>
    </location>
</feature>
<feature type="transmembrane region" description="Helical" evidence="2">
    <location>
        <begin position="105"/>
        <end position="123"/>
    </location>
</feature>
<dbReference type="EMBL" id="BAABHO010000036">
    <property type="protein sequence ID" value="GAA4799673.1"/>
    <property type="molecule type" value="Genomic_DNA"/>
</dbReference>
<dbReference type="Pfam" id="PF23636">
    <property type="entry name" value="DUF7144"/>
    <property type="match status" value="1"/>
</dbReference>
<comment type="caution">
    <text evidence="4">The sequence shown here is derived from an EMBL/GenBank/DDBJ whole genome shotgun (WGS) entry which is preliminary data.</text>
</comment>
<dbReference type="RefSeq" id="WP_345419357.1">
    <property type="nucleotide sequence ID" value="NZ_BAABHO010000036.1"/>
</dbReference>
<evidence type="ECO:0000313" key="5">
    <source>
        <dbReference type="Proteomes" id="UP001500928"/>
    </source>
</evidence>
<feature type="transmembrane region" description="Helical" evidence="2">
    <location>
        <begin position="78"/>
        <end position="98"/>
    </location>
</feature>
<evidence type="ECO:0000259" key="3">
    <source>
        <dbReference type="Pfam" id="PF23636"/>
    </source>
</evidence>
<sequence>MTEQQTPSPVSAPSSASPLTNGVTAPRRSGAWEGWVRFGGVMMTIIGGFAVIEGLLAIFSPTYVTLTGAGVLLFDLTAWGWVHLILGILVLATGLALVGSAPGWARGLGIFLVAINTIVQFAFLPAYPLWSILLIVLDIVVIYALMVTWVGDTDF</sequence>
<accession>A0ABP9BV63</accession>
<feature type="transmembrane region" description="Helical" evidence="2">
    <location>
        <begin position="129"/>
        <end position="150"/>
    </location>
</feature>
<keyword evidence="5" id="KW-1185">Reference proteome</keyword>
<feature type="domain" description="DUF7144" evidence="3">
    <location>
        <begin position="35"/>
        <end position="148"/>
    </location>
</feature>
<reference evidence="5" key="1">
    <citation type="journal article" date="2019" name="Int. J. Syst. Evol. Microbiol.">
        <title>The Global Catalogue of Microorganisms (GCM) 10K type strain sequencing project: providing services to taxonomists for standard genome sequencing and annotation.</title>
        <authorList>
            <consortium name="The Broad Institute Genomics Platform"/>
            <consortium name="The Broad Institute Genome Sequencing Center for Infectious Disease"/>
            <person name="Wu L."/>
            <person name="Ma J."/>
        </authorList>
    </citation>
    <scope>NUCLEOTIDE SEQUENCE [LARGE SCALE GENOMIC DNA]</scope>
    <source>
        <strain evidence="5">JCM 17979</strain>
    </source>
</reference>
<feature type="compositionally biased region" description="Low complexity" evidence="1">
    <location>
        <begin position="7"/>
        <end position="18"/>
    </location>
</feature>
<organism evidence="4 5">
    <name type="scientific">Actinomycetospora chlora</name>
    <dbReference type="NCBI Taxonomy" id="663608"/>
    <lineage>
        <taxon>Bacteria</taxon>
        <taxon>Bacillati</taxon>
        <taxon>Actinomycetota</taxon>
        <taxon>Actinomycetes</taxon>
        <taxon>Pseudonocardiales</taxon>
        <taxon>Pseudonocardiaceae</taxon>
        <taxon>Actinomycetospora</taxon>
    </lineage>
</organism>
<name>A0ABP9BV63_9PSEU</name>
<protein>
    <recommendedName>
        <fullName evidence="3">DUF7144 domain-containing protein</fullName>
    </recommendedName>
</protein>
<evidence type="ECO:0000313" key="4">
    <source>
        <dbReference type="EMBL" id="GAA4799673.1"/>
    </source>
</evidence>
<keyword evidence="2" id="KW-0812">Transmembrane</keyword>
<keyword evidence="2" id="KW-0472">Membrane</keyword>
<gene>
    <name evidence="4" type="ORF">GCM10023200_40680</name>
</gene>
<feature type="region of interest" description="Disordered" evidence="1">
    <location>
        <begin position="1"/>
        <end position="25"/>
    </location>
</feature>
<dbReference type="InterPro" id="IPR055568">
    <property type="entry name" value="DUF7144"/>
</dbReference>
<keyword evidence="2" id="KW-1133">Transmembrane helix</keyword>
<evidence type="ECO:0000256" key="1">
    <source>
        <dbReference type="SAM" id="MobiDB-lite"/>
    </source>
</evidence>
<proteinExistence type="predicted"/>
<dbReference type="Proteomes" id="UP001500928">
    <property type="component" value="Unassembled WGS sequence"/>
</dbReference>
<evidence type="ECO:0000256" key="2">
    <source>
        <dbReference type="SAM" id="Phobius"/>
    </source>
</evidence>